<proteinExistence type="inferred from homology"/>
<feature type="transmembrane region" description="Helical" evidence="10">
    <location>
        <begin position="1078"/>
        <end position="1097"/>
    </location>
</feature>
<dbReference type="Gene3D" id="3.40.50.1000">
    <property type="entry name" value="HAD superfamily/HAD-like"/>
    <property type="match status" value="1"/>
</dbReference>
<evidence type="ECO:0000256" key="7">
    <source>
        <dbReference type="ARBA" id="ARBA00023136"/>
    </source>
</evidence>
<dbReference type="InterPro" id="IPR036412">
    <property type="entry name" value="HAD-like_sf"/>
</dbReference>
<dbReference type="Gene3D" id="3.40.1110.10">
    <property type="entry name" value="Calcium-transporting ATPase, cytoplasmic domain N"/>
    <property type="match status" value="1"/>
</dbReference>
<evidence type="ECO:0000313" key="13">
    <source>
        <dbReference type="Proteomes" id="UP000054988"/>
    </source>
</evidence>
<dbReference type="FunFam" id="3.40.50.1000:FF:000028">
    <property type="entry name" value="Calcium-transporting P-type ATPase, putative"/>
    <property type="match status" value="1"/>
</dbReference>
<evidence type="ECO:0000256" key="2">
    <source>
        <dbReference type="ARBA" id="ARBA00022692"/>
    </source>
</evidence>
<dbReference type="SUPFAM" id="SSF56784">
    <property type="entry name" value="HAD-like"/>
    <property type="match status" value="1"/>
</dbReference>
<name>A0A0W0FWM1_MONRR</name>
<evidence type="ECO:0000256" key="8">
    <source>
        <dbReference type="ARBA" id="ARBA00038148"/>
    </source>
</evidence>
<evidence type="ECO:0000256" key="1">
    <source>
        <dbReference type="ARBA" id="ARBA00004141"/>
    </source>
</evidence>
<dbReference type="GO" id="GO:0005524">
    <property type="term" value="F:ATP binding"/>
    <property type="evidence" value="ECO:0007669"/>
    <property type="project" value="UniProtKB-KW"/>
</dbReference>
<dbReference type="SFLD" id="SFLDF00027">
    <property type="entry name" value="p-type_atpase"/>
    <property type="match status" value="1"/>
</dbReference>
<dbReference type="InterPro" id="IPR001757">
    <property type="entry name" value="P_typ_ATPase"/>
</dbReference>
<feature type="transmembrane region" description="Helical" evidence="10">
    <location>
        <begin position="88"/>
        <end position="106"/>
    </location>
</feature>
<evidence type="ECO:0000256" key="9">
    <source>
        <dbReference type="SAM" id="MobiDB-lite"/>
    </source>
</evidence>
<comment type="caution">
    <text evidence="12">The sequence shown here is derived from an EMBL/GenBank/DDBJ whole genome shotgun (WGS) entry which is preliminary data.</text>
</comment>
<dbReference type="eggNOG" id="KOG0202">
    <property type="taxonomic scope" value="Eukaryota"/>
</dbReference>
<dbReference type="GO" id="GO:0006816">
    <property type="term" value="P:calcium ion transport"/>
    <property type="evidence" value="ECO:0007669"/>
    <property type="project" value="UniProtKB-ARBA"/>
</dbReference>
<reference evidence="12 13" key="1">
    <citation type="submission" date="2015-12" db="EMBL/GenBank/DDBJ databases">
        <title>Draft genome sequence of Moniliophthora roreri, the causal agent of frosty pod rot of cacao.</title>
        <authorList>
            <person name="Aime M.C."/>
            <person name="Diaz-Valderrama J.R."/>
            <person name="Kijpornyongpan T."/>
            <person name="Phillips-Mora W."/>
        </authorList>
    </citation>
    <scope>NUCLEOTIDE SEQUENCE [LARGE SCALE GENOMIC DNA]</scope>
    <source>
        <strain evidence="12 13">MCA 2952</strain>
    </source>
</reference>
<evidence type="ECO:0000256" key="10">
    <source>
        <dbReference type="SAM" id="Phobius"/>
    </source>
</evidence>
<evidence type="ECO:0000313" key="12">
    <source>
        <dbReference type="EMBL" id="KTB40737.1"/>
    </source>
</evidence>
<feature type="region of interest" description="Disordered" evidence="9">
    <location>
        <begin position="1"/>
        <end position="24"/>
    </location>
</feature>
<evidence type="ECO:0000259" key="11">
    <source>
        <dbReference type="SMART" id="SM00831"/>
    </source>
</evidence>
<dbReference type="Proteomes" id="UP000054988">
    <property type="component" value="Unassembled WGS sequence"/>
</dbReference>
<dbReference type="NCBIfam" id="TIGR01494">
    <property type="entry name" value="ATPase_P-type"/>
    <property type="match status" value="2"/>
</dbReference>
<dbReference type="FunFam" id="1.20.1110.10:FF:000020">
    <property type="entry name" value="Sodium ion P-type ATPase"/>
    <property type="match status" value="1"/>
</dbReference>
<dbReference type="InterPro" id="IPR018303">
    <property type="entry name" value="ATPase_P-typ_P_site"/>
</dbReference>
<dbReference type="SFLD" id="SFLDG00002">
    <property type="entry name" value="C1.7:_P-type_atpase_like"/>
    <property type="match status" value="1"/>
</dbReference>
<keyword evidence="2 10" id="KW-0812">Transmembrane</keyword>
<dbReference type="InterPro" id="IPR059000">
    <property type="entry name" value="ATPase_P-type_domA"/>
</dbReference>
<dbReference type="InterPro" id="IPR023298">
    <property type="entry name" value="ATPase_P-typ_TM_dom_sf"/>
</dbReference>
<feature type="transmembrane region" description="Helical" evidence="10">
    <location>
        <begin position="1045"/>
        <end position="1066"/>
    </location>
</feature>
<protein>
    <submittedName>
        <fullName evidence="12">Putative sodium transport ATPase</fullName>
    </submittedName>
</protein>
<dbReference type="SMART" id="SM00831">
    <property type="entry name" value="Cation_ATPase_N"/>
    <property type="match status" value="1"/>
</dbReference>
<dbReference type="Gene3D" id="1.20.1110.10">
    <property type="entry name" value="Calcium-transporting ATPase, transmembrane domain"/>
    <property type="match status" value="1"/>
</dbReference>
<dbReference type="InterPro" id="IPR023214">
    <property type="entry name" value="HAD_sf"/>
</dbReference>
<accession>A0A0W0FWM1</accession>
<feature type="transmembrane region" description="Helical" evidence="10">
    <location>
        <begin position="112"/>
        <end position="131"/>
    </location>
</feature>
<sequence length="1136" mass="123185">MGFFSKKTYGRSYTRSASKPVPTNAAKSSTLAERAYVLEASAILQKLRTNANDGLSEEDATQRLEEYGENILQGESGVSAVKVLIRQMANALTLVLVAAMALSYGVQDWVEGAVITAVIVLNVSVGFFQEYKAEKTMDSLRSLSSPTAVVIRNGETICIPASHVVPGDIVNIKIGDVVPADLRLLTVANLEADEALLTGEALPLQKTLDPIKPELTPDGDTAPIPVGDRTNMAFASTSIVKGRAKGVVVATGMGTQVGGIARAMQNRKKEDHSDIPLNKRMYETIMTWLGLRSGTPLQIKLSKLAYLLFLTAIILAIIVFGVAAFRVDNEVAVYAIALAISVIPESLIAVLTITMSAGTTRMAKQHVIVRKLNALEALGGVTDICSDKTGTLTQGKMIVRKVWIPAEQSSARELTVESGPEALTPDGRVFEKINQTDLEAVENKSQLTRTVSGVSKKSGTRKEVVIDPEEIDDGLRELVTIASMCNVATIGKSKEGRWTSTGDPTEVALQVFAHKLGMGRPTLVSHSPSAASDEKDSSVDPEDGKQNEKQIDANPPQDGTPKRYHLRTEFPFDSTLKRMSTIYVDNEHPTMPLFLLKGAVERVLDASVSYLENNQSAGLVKDEDEGVKLAEVAPLDDSARTQILASMENIAAQGLRVLALASRRVDIRGEIKQLSSGDGASEASSDPVHHVLGRYTREDVEKDFVFVGLVGIYDPPRQESITAVRACKEASITVHMLTGDHAATAAAIAREIKIVEPDAPKGAIMTATEFNKLTDKEIDELPALPLVIARCSPETKVRMIEAGRRRGKYLAMTGDGVNDAPALSLAPVGIAMGMDGSDVAKDASDLVLTDDNFDSIRSAIGEGRRIFDNIQRFVLHLLTTNVAEVILLVLGLAFRDTANKSVFPLSPLAILWINMITSSPPAFGLGLEPASVNAMKRPPHSIKSGVFTWPVIIDCIFYGLVMGATTLCAFVAVVWGRYNGDLGHDCNRAENADACQAVFRGRSTVFATIIFSILYYAWELKALDRPLFNMTPGRPFWVDLWKNQVLFWSVVIGSASVPIAVYVPVLNTKVFYQRGIDWEWGIVVGMTLVFIVAAELWKVFVRSKPWYNNIGKATEVDEAAFMNEQAAESGQKDLKK</sequence>
<evidence type="ECO:0000256" key="6">
    <source>
        <dbReference type="ARBA" id="ARBA00022989"/>
    </source>
</evidence>
<dbReference type="AlphaFoldDB" id="A0A0W0FWM1"/>
<feature type="region of interest" description="Disordered" evidence="9">
    <location>
        <begin position="520"/>
        <end position="564"/>
    </location>
</feature>
<feature type="transmembrane region" description="Helical" evidence="10">
    <location>
        <begin position="956"/>
        <end position="976"/>
    </location>
</feature>
<dbReference type="EMBL" id="LATX01001552">
    <property type="protein sequence ID" value="KTB40737.1"/>
    <property type="molecule type" value="Genomic_DNA"/>
</dbReference>
<evidence type="ECO:0000256" key="4">
    <source>
        <dbReference type="ARBA" id="ARBA00022840"/>
    </source>
</evidence>
<feature type="domain" description="Cation-transporting P-type ATPase N-terminal" evidence="11">
    <location>
        <begin position="34"/>
        <end position="108"/>
    </location>
</feature>
<keyword evidence="6 10" id="KW-1133">Transmembrane helix</keyword>
<comment type="subcellular location">
    <subcellularLocation>
        <location evidence="1">Membrane</location>
        <topology evidence="1">Multi-pass membrane protein</topology>
    </subcellularLocation>
</comment>
<dbReference type="SUPFAM" id="SSF81653">
    <property type="entry name" value="Calcium ATPase, transduction domain A"/>
    <property type="match status" value="1"/>
</dbReference>
<keyword evidence="7 10" id="KW-0472">Membrane</keyword>
<dbReference type="InterPro" id="IPR008250">
    <property type="entry name" value="ATPase_P-typ_transduc_dom_A_sf"/>
</dbReference>
<organism evidence="12 13">
    <name type="scientific">Moniliophthora roreri</name>
    <name type="common">Frosty pod rot fungus</name>
    <name type="synonym">Monilia roreri</name>
    <dbReference type="NCBI Taxonomy" id="221103"/>
    <lineage>
        <taxon>Eukaryota</taxon>
        <taxon>Fungi</taxon>
        <taxon>Dikarya</taxon>
        <taxon>Basidiomycota</taxon>
        <taxon>Agaricomycotina</taxon>
        <taxon>Agaricomycetes</taxon>
        <taxon>Agaricomycetidae</taxon>
        <taxon>Agaricales</taxon>
        <taxon>Marasmiineae</taxon>
        <taxon>Marasmiaceae</taxon>
        <taxon>Moniliophthora</taxon>
    </lineage>
</organism>
<dbReference type="SFLD" id="SFLDS00003">
    <property type="entry name" value="Haloacid_Dehalogenase"/>
    <property type="match status" value="1"/>
</dbReference>
<feature type="transmembrane region" description="Helical" evidence="10">
    <location>
        <begin position="331"/>
        <end position="354"/>
    </location>
</feature>
<feature type="transmembrane region" description="Helical" evidence="10">
    <location>
        <begin position="997"/>
        <end position="1018"/>
    </location>
</feature>
<dbReference type="SUPFAM" id="SSF81665">
    <property type="entry name" value="Calcium ATPase, transmembrane domain M"/>
    <property type="match status" value="1"/>
</dbReference>
<feature type="transmembrane region" description="Helical" evidence="10">
    <location>
        <begin position="304"/>
        <end position="325"/>
    </location>
</feature>
<dbReference type="Pfam" id="PF00122">
    <property type="entry name" value="E1-E2_ATPase"/>
    <property type="match status" value="1"/>
</dbReference>
<dbReference type="Pfam" id="PF13246">
    <property type="entry name" value="Cation_ATPase"/>
    <property type="match status" value="1"/>
</dbReference>
<dbReference type="GO" id="GO:0016020">
    <property type="term" value="C:membrane"/>
    <property type="evidence" value="ECO:0007669"/>
    <property type="project" value="UniProtKB-SubCell"/>
</dbReference>
<evidence type="ECO:0000256" key="3">
    <source>
        <dbReference type="ARBA" id="ARBA00022741"/>
    </source>
</evidence>
<dbReference type="InterPro" id="IPR023299">
    <property type="entry name" value="ATPase_P-typ_cyto_dom_N"/>
</dbReference>
<gene>
    <name evidence="12" type="ORF">WG66_6697</name>
</gene>
<dbReference type="InterPro" id="IPR044492">
    <property type="entry name" value="P_typ_ATPase_HD_dom"/>
</dbReference>
<dbReference type="PRINTS" id="PR00119">
    <property type="entry name" value="CATATPASE"/>
</dbReference>
<evidence type="ECO:0000256" key="5">
    <source>
        <dbReference type="ARBA" id="ARBA00022967"/>
    </source>
</evidence>
<dbReference type="Pfam" id="PF00689">
    <property type="entry name" value="Cation_ATPase_C"/>
    <property type="match status" value="1"/>
</dbReference>
<dbReference type="InterPro" id="IPR006068">
    <property type="entry name" value="ATPase_P-typ_cation-transptr_C"/>
</dbReference>
<dbReference type="SUPFAM" id="SSF81660">
    <property type="entry name" value="Metal cation-transporting ATPase, ATP-binding domain N"/>
    <property type="match status" value="1"/>
</dbReference>
<feature type="transmembrane region" description="Helical" evidence="10">
    <location>
        <begin position="873"/>
        <end position="894"/>
    </location>
</feature>
<dbReference type="PANTHER" id="PTHR42861">
    <property type="entry name" value="CALCIUM-TRANSPORTING ATPASE"/>
    <property type="match status" value="1"/>
</dbReference>
<comment type="similarity">
    <text evidence="8">Belongs to the cation transport ATPase (P-type) (TC 3.A.3) family.</text>
</comment>
<dbReference type="Gene3D" id="2.70.150.10">
    <property type="entry name" value="Calcium-transporting ATPase, cytoplasmic transduction domain A"/>
    <property type="match status" value="1"/>
</dbReference>
<dbReference type="InterPro" id="IPR004014">
    <property type="entry name" value="ATPase_P-typ_cation-transptr_N"/>
</dbReference>
<dbReference type="GO" id="GO:0016887">
    <property type="term" value="F:ATP hydrolysis activity"/>
    <property type="evidence" value="ECO:0007669"/>
    <property type="project" value="InterPro"/>
</dbReference>
<keyword evidence="3" id="KW-0547">Nucleotide-binding</keyword>
<keyword evidence="5" id="KW-1278">Translocase</keyword>
<keyword evidence="4" id="KW-0067">ATP-binding</keyword>
<dbReference type="Pfam" id="PF00690">
    <property type="entry name" value="Cation_ATPase_N"/>
    <property type="match status" value="1"/>
</dbReference>
<feature type="compositionally biased region" description="Basic and acidic residues" evidence="9">
    <location>
        <begin position="532"/>
        <end position="551"/>
    </location>
</feature>
<dbReference type="PROSITE" id="PS00154">
    <property type="entry name" value="ATPASE_E1_E2"/>
    <property type="match status" value="1"/>
</dbReference>